<comment type="caution">
    <text evidence="4">The sequence shown here is derived from an EMBL/GenBank/DDBJ whole genome shotgun (WGS) entry which is preliminary data.</text>
</comment>
<keyword evidence="4" id="KW-0255">Endonuclease</keyword>
<feature type="region of interest" description="Disordered" evidence="1">
    <location>
        <begin position="1"/>
        <end position="21"/>
    </location>
</feature>
<evidence type="ECO:0000313" key="5">
    <source>
        <dbReference type="Proteomes" id="UP001156389"/>
    </source>
</evidence>
<dbReference type="Proteomes" id="UP001156389">
    <property type="component" value="Unassembled WGS sequence"/>
</dbReference>
<dbReference type="PANTHER" id="PTHR24094">
    <property type="entry name" value="SECRETED PROTEIN"/>
    <property type="match status" value="1"/>
</dbReference>
<reference evidence="4 5" key="1">
    <citation type="submission" date="2021-10" db="EMBL/GenBank/DDBJ databases">
        <title>Streptomyces gossypii sp. nov., isolated from soil collected from cotton field.</title>
        <authorList>
            <person name="Ge X."/>
            <person name="Chen X."/>
            <person name="Liu W."/>
        </authorList>
    </citation>
    <scope>NUCLEOTIDE SEQUENCE [LARGE SCALE GENOMIC DNA]</scope>
    <source>
        <strain evidence="4 5">N2-109</strain>
    </source>
</reference>
<keyword evidence="4" id="KW-0378">Hydrolase</keyword>
<evidence type="ECO:0000259" key="3">
    <source>
        <dbReference type="Pfam" id="PF07510"/>
    </source>
</evidence>
<dbReference type="GO" id="GO:0004519">
    <property type="term" value="F:endonuclease activity"/>
    <property type="evidence" value="ECO:0007669"/>
    <property type="project" value="UniProtKB-KW"/>
</dbReference>
<dbReference type="PANTHER" id="PTHR24094:SF15">
    <property type="entry name" value="AMP-DEPENDENT SYNTHETASE_LIGASE DOMAIN-CONTAINING PROTEIN-RELATED"/>
    <property type="match status" value="1"/>
</dbReference>
<proteinExistence type="predicted"/>
<evidence type="ECO:0000313" key="4">
    <source>
        <dbReference type="EMBL" id="MCT2590223.1"/>
    </source>
</evidence>
<accession>A0ABT2JR93</accession>
<dbReference type="InterPro" id="IPR011089">
    <property type="entry name" value="GmrSD_C"/>
</dbReference>
<organism evidence="4 5">
    <name type="scientific">Streptomyces gossypii</name>
    <dbReference type="NCBI Taxonomy" id="2883101"/>
    <lineage>
        <taxon>Bacteria</taxon>
        <taxon>Bacillati</taxon>
        <taxon>Actinomycetota</taxon>
        <taxon>Actinomycetes</taxon>
        <taxon>Kitasatosporales</taxon>
        <taxon>Streptomycetaceae</taxon>
        <taxon>Streptomyces</taxon>
    </lineage>
</organism>
<keyword evidence="4" id="KW-0540">Nuclease</keyword>
<dbReference type="Pfam" id="PF07510">
    <property type="entry name" value="GmrSD_C"/>
    <property type="match status" value="1"/>
</dbReference>
<feature type="domain" description="GmrSD restriction endonucleases C-terminal" evidence="3">
    <location>
        <begin position="128"/>
        <end position="223"/>
    </location>
</feature>
<dbReference type="RefSeq" id="WP_260217535.1">
    <property type="nucleotide sequence ID" value="NZ_JAJAGO010000004.1"/>
</dbReference>
<gene>
    <name evidence="4" type="ORF">LHJ74_09905</name>
</gene>
<feature type="signal peptide" evidence="2">
    <location>
        <begin position="1"/>
        <end position="47"/>
    </location>
</feature>
<evidence type="ECO:0000256" key="2">
    <source>
        <dbReference type="SAM" id="SignalP"/>
    </source>
</evidence>
<feature type="chain" id="PRO_5047529768" evidence="2">
    <location>
        <begin position="48"/>
        <end position="229"/>
    </location>
</feature>
<name>A0ABT2JR93_9ACTN</name>
<evidence type="ECO:0000256" key="1">
    <source>
        <dbReference type="SAM" id="MobiDB-lite"/>
    </source>
</evidence>
<keyword evidence="5" id="KW-1185">Reference proteome</keyword>
<protein>
    <submittedName>
        <fullName evidence="4">HNH endonuclease family protein</fullName>
    </submittedName>
</protein>
<sequence>MHRIRSSVYARRTRHAPHARRTKVTAALAALLAVCATLLTANGPAQASPPAPPSAAEARTQLGALTERTEGSMDGYDRDKFPHWSSQGDNCNTREAVLKRDGDGVETGSDCYPTSGSWFSEYDGETWTEPSDVDIDHLIPLAEAWRSGASGWTQDQREGLANDLDVAQLIAVTDNVNQSKGDKDPADWMPPSTGYHCTYARMWVWVKHTYDMTVDAAEKQALSGVLTGC</sequence>
<dbReference type="EMBL" id="JAJAGO010000004">
    <property type="protein sequence ID" value="MCT2590223.1"/>
    <property type="molecule type" value="Genomic_DNA"/>
</dbReference>
<keyword evidence="2" id="KW-0732">Signal</keyword>